<dbReference type="Proteomes" id="UP000238823">
    <property type="component" value="Unassembled WGS sequence"/>
</dbReference>
<accession>A0A2S9XNK2</accession>
<reference evidence="1 2" key="1">
    <citation type="submission" date="2018-03" db="EMBL/GenBank/DDBJ databases">
        <title>Draft Genome Sequences of the Obligatory Marine Myxobacteria Enhygromyxa salina SWB007.</title>
        <authorList>
            <person name="Poehlein A."/>
            <person name="Moghaddam J.A."/>
            <person name="Harms H."/>
            <person name="Alanjari M."/>
            <person name="Koenig G.M."/>
            <person name="Daniel R."/>
            <person name="Schaeberle T.F."/>
        </authorList>
    </citation>
    <scope>NUCLEOTIDE SEQUENCE [LARGE SCALE GENOMIC DNA]</scope>
    <source>
        <strain evidence="1 2">SWB007</strain>
    </source>
</reference>
<name>A0A2S9XNK2_9BACT</name>
<dbReference type="AlphaFoldDB" id="A0A2S9XNK2"/>
<evidence type="ECO:0000313" key="1">
    <source>
        <dbReference type="EMBL" id="PRP94449.1"/>
    </source>
</evidence>
<dbReference type="RefSeq" id="WP_181234548.1">
    <property type="nucleotide sequence ID" value="NZ_PVNL01000141.1"/>
</dbReference>
<organism evidence="1 2">
    <name type="scientific">Enhygromyxa salina</name>
    <dbReference type="NCBI Taxonomy" id="215803"/>
    <lineage>
        <taxon>Bacteria</taxon>
        <taxon>Pseudomonadati</taxon>
        <taxon>Myxococcota</taxon>
        <taxon>Polyangia</taxon>
        <taxon>Nannocystales</taxon>
        <taxon>Nannocystaceae</taxon>
        <taxon>Enhygromyxa</taxon>
    </lineage>
</organism>
<proteinExistence type="predicted"/>
<sequence>MNDNYTHDRARPIAGGGVDELAHAKVASRDLSRRFPTTIRLWHARKSALCS</sequence>
<gene>
    <name evidence="1" type="ORF">ENSA7_77830</name>
</gene>
<dbReference type="EMBL" id="PVNL01000141">
    <property type="protein sequence ID" value="PRP94449.1"/>
    <property type="molecule type" value="Genomic_DNA"/>
</dbReference>
<protein>
    <submittedName>
        <fullName evidence="1">Uncharacterized protein</fullName>
    </submittedName>
</protein>
<comment type="caution">
    <text evidence="1">The sequence shown here is derived from an EMBL/GenBank/DDBJ whole genome shotgun (WGS) entry which is preliminary data.</text>
</comment>
<evidence type="ECO:0000313" key="2">
    <source>
        <dbReference type="Proteomes" id="UP000238823"/>
    </source>
</evidence>